<protein>
    <submittedName>
        <fullName evidence="1">Uncharacterized protein</fullName>
    </submittedName>
</protein>
<sequence>MWSKGSVPHLEAAHAASSWPSDGRPAPALRSCIFLAGTFSLGRKEKPFLLRRPSPCWSLDACRSDFRVVYFLVASAIFSVRGKVVVGLDGACSTAAYNIACGTVPQLVSPGQPITPCLCFTNHYSTQSCATSLNFMRLILVKFAEYQVLV</sequence>
<evidence type="ECO:0000313" key="2">
    <source>
        <dbReference type="Proteomes" id="UP000324222"/>
    </source>
</evidence>
<reference evidence="1 2" key="1">
    <citation type="submission" date="2019-05" db="EMBL/GenBank/DDBJ databases">
        <title>Another draft genome of Portunus trituberculatus and its Hox gene families provides insights of decapod evolution.</title>
        <authorList>
            <person name="Jeong J.-H."/>
            <person name="Song I."/>
            <person name="Kim S."/>
            <person name="Choi T."/>
            <person name="Kim D."/>
            <person name="Ryu S."/>
            <person name="Kim W."/>
        </authorList>
    </citation>
    <scope>NUCLEOTIDE SEQUENCE [LARGE SCALE GENOMIC DNA]</scope>
    <source>
        <tissue evidence="1">Muscle</tissue>
    </source>
</reference>
<evidence type="ECO:0000313" key="1">
    <source>
        <dbReference type="EMBL" id="MPC39590.1"/>
    </source>
</evidence>
<name>A0A5B7EX14_PORTR</name>
<dbReference type="Proteomes" id="UP000324222">
    <property type="component" value="Unassembled WGS sequence"/>
</dbReference>
<accession>A0A5B7EX14</accession>
<dbReference type="EMBL" id="VSRR010004413">
    <property type="protein sequence ID" value="MPC39590.1"/>
    <property type="molecule type" value="Genomic_DNA"/>
</dbReference>
<gene>
    <name evidence="1" type="ORF">E2C01_033132</name>
</gene>
<dbReference type="AlphaFoldDB" id="A0A5B7EX14"/>
<organism evidence="1 2">
    <name type="scientific">Portunus trituberculatus</name>
    <name type="common">Swimming crab</name>
    <name type="synonym">Neptunus trituberculatus</name>
    <dbReference type="NCBI Taxonomy" id="210409"/>
    <lineage>
        <taxon>Eukaryota</taxon>
        <taxon>Metazoa</taxon>
        <taxon>Ecdysozoa</taxon>
        <taxon>Arthropoda</taxon>
        <taxon>Crustacea</taxon>
        <taxon>Multicrustacea</taxon>
        <taxon>Malacostraca</taxon>
        <taxon>Eumalacostraca</taxon>
        <taxon>Eucarida</taxon>
        <taxon>Decapoda</taxon>
        <taxon>Pleocyemata</taxon>
        <taxon>Brachyura</taxon>
        <taxon>Eubrachyura</taxon>
        <taxon>Portunoidea</taxon>
        <taxon>Portunidae</taxon>
        <taxon>Portuninae</taxon>
        <taxon>Portunus</taxon>
    </lineage>
</organism>
<comment type="caution">
    <text evidence="1">The sequence shown here is derived from an EMBL/GenBank/DDBJ whole genome shotgun (WGS) entry which is preliminary data.</text>
</comment>
<keyword evidence="2" id="KW-1185">Reference proteome</keyword>
<proteinExistence type="predicted"/>